<evidence type="ECO:0000256" key="7">
    <source>
        <dbReference type="SAM" id="Phobius"/>
    </source>
</evidence>
<protein>
    <submittedName>
        <fullName evidence="9">Transmembrane amino acid transporter protein-domain-containing protein</fullName>
    </submittedName>
</protein>
<evidence type="ECO:0000256" key="4">
    <source>
        <dbReference type="ARBA" id="ARBA00022989"/>
    </source>
</evidence>
<evidence type="ECO:0000256" key="6">
    <source>
        <dbReference type="SAM" id="MobiDB-lite"/>
    </source>
</evidence>
<dbReference type="EMBL" id="SOZI01000053">
    <property type="protein sequence ID" value="TNY20997.1"/>
    <property type="molecule type" value="Genomic_DNA"/>
</dbReference>
<feature type="domain" description="Amino acid transporter transmembrane" evidence="8">
    <location>
        <begin position="86"/>
        <end position="479"/>
    </location>
</feature>
<feature type="region of interest" description="Disordered" evidence="6">
    <location>
        <begin position="1"/>
        <end position="61"/>
    </location>
</feature>
<feature type="transmembrane region" description="Helical" evidence="7">
    <location>
        <begin position="228"/>
        <end position="248"/>
    </location>
</feature>
<feature type="transmembrane region" description="Helical" evidence="7">
    <location>
        <begin position="165"/>
        <end position="186"/>
    </location>
</feature>
<keyword evidence="10" id="KW-1185">Reference proteome</keyword>
<feature type="transmembrane region" description="Helical" evidence="7">
    <location>
        <begin position="393"/>
        <end position="413"/>
    </location>
</feature>
<evidence type="ECO:0000256" key="3">
    <source>
        <dbReference type="ARBA" id="ARBA00022692"/>
    </source>
</evidence>
<feature type="transmembrane region" description="Helical" evidence="7">
    <location>
        <begin position="192"/>
        <end position="216"/>
    </location>
</feature>
<dbReference type="Pfam" id="PF01490">
    <property type="entry name" value="Aa_trans"/>
    <property type="match status" value="1"/>
</dbReference>
<evidence type="ECO:0000313" key="9">
    <source>
        <dbReference type="EMBL" id="TNY20997.1"/>
    </source>
</evidence>
<dbReference type="PANTHER" id="PTHR22950">
    <property type="entry name" value="AMINO ACID TRANSPORTER"/>
    <property type="match status" value="1"/>
</dbReference>
<dbReference type="GO" id="GO:0016020">
    <property type="term" value="C:membrane"/>
    <property type="evidence" value="ECO:0007669"/>
    <property type="project" value="UniProtKB-SubCell"/>
</dbReference>
<feature type="transmembrane region" description="Helical" evidence="7">
    <location>
        <begin position="307"/>
        <end position="330"/>
    </location>
</feature>
<reference evidence="9 10" key="1">
    <citation type="submission" date="2019-03" db="EMBL/GenBank/DDBJ databases">
        <title>Rhodosporidium diobovatum UCD-FST 08-225 genome sequencing, assembly, and annotation.</title>
        <authorList>
            <person name="Fakankun I.U."/>
            <person name="Fristensky B."/>
            <person name="Levin D.B."/>
        </authorList>
    </citation>
    <scope>NUCLEOTIDE SEQUENCE [LARGE SCALE GENOMIC DNA]</scope>
    <source>
        <strain evidence="9 10">UCD-FST 08-225</strain>
    </source>
</reference>
<comment type="caution">
    <text evidence="9">The sequence shown here is derived from an EMBL/GenBank/DDBJ whole genome shotgun (WGS) entry which is preliminary data.</text>
</comment>
<accession>A0A5C5FVN5</accession>
<gene>
    <name evidence="9" type="ORF">DMC30DRAFT_364126</name>
</gene>
<evidence type="ECO:0000256" key="2">
    <source>
        <dbReference type="ARBA" id="ARBA00008066"/>
    </source>
</evidence>
<dbReference type="STRING" id="5288.A0A5C5FVN5"/>
<dbReference type="PANTHER" id="PTHR22950:SF683">
    <property type="entry name" value="AMINO ACID TRANSPORTER (EUROFUNG)"/>
    <property type="match status" value="1"/>
</dbReference>
<dbReference type="AlphaFoldDB" id="A0A5C5FVN5"/>
<evidence type="ECO:0000256" key="5">
    <source>
        <dbReference type="ARBA" id="ARBA00023136"/>
    </source>
</evidence>
<comment type="subcellular location">
    <subcellularLocation>
        <location evidence="1">Membrane</location>
        <topology evidence="1">Multi-pass membrane protein</topology>
    </subcellularLocation>
</comment>
<evidence type="ECO:0000259" key="8">
    <source>
        <dbReference type="Pfam" id="PF01490"/>
    </source>
</evidence>
<feature type="transmembrane region" description="Helical" evidence="7">
    <location>
        <begin position="462"/>
        <end position="484"/>
    </location>
</feature>
<feature type="compositionally biased region" description="Basic and acidic residues" evidence="6">
    <location>
        <begin position="29"/>
        <end position="44"/>
    </location>
</feature>
<keyword evidence="4 7" id="KW-1133">Transmembrane helix</keyword>
<dbReference type="OrthoDB" id="40134at2759"/>
<dbReference type="InterPro" id="IPR013057">
    <property type="entry name" value="AA_transpt_TM"/>
</dbReference>
<keyword evidence="5 7" id="KW-0472">Membrane</keyword>
<keyword evidence="3 7" id="KW-0812">Transmembrane</keyword>
<name>A0A5C5FVN5_9BASI</name>
<evidence type="ECO:0000256" key="1">
    <source>
        <dbReference type="ARBA" id="ARBA00004141"/>
    </source>
</evidence>
<dbReference type="GO" id="GO:0015179">
    <property type="term" value="F:L-amino acid transmembrane transporter activity"/>
    <property type="evidence" value="ECO:0007669"/>
    <property type="project" value="TreeGrafter"/>
</dbReference>
<feature type="transmembrane region" description="Helical" evidence="7">
    <location>
        <begin position="85"/>
        <end position="107"/>
    </location>
</feature>
<feature type="transmembrane region" description="Helical" evidence="7">
    <location>
        <begin position="419"/>
        <end position="442"/>
    </location>
</feature>
<comment type="similarity">
    <text evidence="2">Belongs to the amino acid/polyamine transporter 2 family.</text>
</comment>
<feature type="compositionally biased region" description="Low complexity" evidence="6">
    <location>
        <begin position="1"/>
        <end position="16"/>
    </location>
</feature>
<proteinExistence type="inferred from homology"/>
<dbReference type="Proteomes" id="UP000311382">
    <property type="component" value="Unassembled WGS sequence"/>
</dbReference>
<sequence>MGLEEPSTPSTPAAGAPPHPSRRSSTQLETKREGSTRASSRDRSTIVGTGNNKDVEAADKTAPADDAVDGVFGERAGEDTVDFRSLGWIGATVLLAKTQIGLGVLSIPSVFQTVGIIPGVIILITLAVLTTWSGWVIGNFKLRHPEVYSLSDCGRLMFGWVGDEVFGLAYFLLTTMVGGLGLLSISTALNAISLHATCTAYFMLVAVAVTFPLAALRKLDKLAWITQVGLASIIVSVLVVTIAVGAGGRPASAPQEGPLDIKIVLFGKPTFANAMNAVSNVLASYGGIPAAMPVISEMRDPRLFRRAIIVSQVSVTMFYLAIGIVVYYYAGEYVASPALGTAGVLIKRVAYGLALPGLMVSAMLFVHLPAKWVFVRALRNSRHLAHQTRTHYVAWYGCVAGCLLFSYVIASAVPIFNGLIGLASALFGTLLVIGVEPCMWLYDLRHCIRDPAARPRFFTAGLVINFIILLLAALCLVGGTYGSIKSIIDSYAESGGRPWSCADNSGSV</sequence>
<evidence type="ECO:0000313" key="10">
    <source>
        <dbReference type="Proteomes" id="UP000311382"/>
    </source>
</evidence>
<feature type="transmembrane region" description="Helical" evidence="7">
    <location>
        <begin position="113"/>
        <end position="137"/>
    </location>
</feature>
<organism evidence="9 10">
    <name type="scientific">Rhodotorula diobovata</name>
    <dbReference type="NCBI Taxonomy" id="5288"/>
    <lineage>
        <taxon>Eukaryota</taxon>
        <taxon>Fungi</taxon>
        <taxon>Dikarya</taxon>
        <taxon>Basidiomycota</taxon>
        <taxon>Pucciniomycotina</taxon>
        <taxon>Microbotryomycetes</taxon>
        <taxon>Sporidiobolales</taxon>
        <taxon>Sporidiobolaceae</taxon>
        <taxon>Rhodotorula</taxon>
    </lineage>
</organism>
<feature type="transmembrane region" description="Helical" evidence="7">
    <location>
        <begin position="350"/>
        <end position="372"/>
    </location>
</feature>